<evidence type="ECO:0000256" key="1">
    <source>
        <dbReference type="SAM" id="MobiDB-lite"/>
    </source>
</evidence>
<dbReference type="PANTHER" id="PTHR36922">
    <property type="entry name" value="BLL2446 PROTEIN"/>
    <property type="match status" value="1"/>
</dbReference>
<name>A0A7U9CSQ0_PSEFL</name>
<protein>
    <recommendedName>
        <fullName evidence="4">DUF1993 domain-containing protein</fullName>
    </recommendedName>
</protein>
<dbReference type="EMBL" id="CM001561">
    <property type="protein sequence ID" value="EJZ57967.1"/>
    <property type="molecule type" value="Genomic_DNA"/>
</dbReference>
<reference evidence="2 3" key="1">
    <citation type="submission" date="2012-08" db="EMBL/GenBank/DDBJ databases">
        <title>The genome of cave-isolated P. fluorescens strain R124 demonstrates phenotypic adaptation to the mineral environment.</title>
        <authorList>
            <person name="Barton M.D."/>
            <person name="Petronio M."/>
            <person name="Giarrizzo J.G."/>
            <person name="Bowling B.V."/>
            <person name="Barton H.A."/>
        </authorList>
    </citation>
    <scope>NUCLEOTIDE SEQUENCE [LARGE SCALE GENOMIC DNA]</scope>
    <source>
        <strain evidence="2 3">R124</strain>
    </source>
</reference>
<evidence type="ECO:0008006" key="4">
    <source>
        <dbReference type="Google" id="ProtNLM"/>
    </source>
</evidence>
<dbReference type="InterPro" id="IPR034660">
    <property type="entry name" value="DinB/YfiT-like"/>
</dbReference>
<evidence type="ECO:0000313" key="2">
    <source>
        <dbReference type="EMBL" id="EJZ57967.1"/>
    </source>
</evidence>
<dbReference type="Proteomes" id="UP000006045">
    <property type="component" value="Chromosome"/>
</dbReference>
<dbReference type="Pfam" id="PF09351">
    <property type="entry name" value="DUF1993"/>
    <property type="match status" value="1"/>
</dbReference>
<dbReference type="Gene3D" id="1.20.120.450">
    <property type="entry name" value="dinb family like domain"/>
    <property type="match status" value="1"/>
</dbReference>
<sequence length="85" mass="9817">MTTKGNNHVDLRNDHPSFHPNAKRQISIELPKGIAFDMSGSEFAVDWAMPQFYFHLITAYNILRHNGVPLGKADYVQHMFAYLRK</sequence>
<gene>
    <name evidence="2" type="ORF">I1A_002292</name>
</gene>
<feature type="region of interest" description="Disordered" evidence="1">
    <location>
        <begin position="1"/>
        <end position="22"/>
    </location>
</feature>
<dbReference type="AlphaFoldDB" id="A0A7U9CSQ0"/>
<dbReference type="InterPro" id="IPR018531">
    <property type="entry name" value="DUF1993"/>
</dbReference>
<dbReference type="SUPFAM" id="SSF109854">
    <property type="entry name" value="DinB/YfiT-like putative metalloenzymes"/>
    <property type="match status" value="1"/>
</dbReference>
<organism evidence="2 3">
    <name type="scientific">Pseudomonas fluorescens R124</name>
    <dbReference type="NCBI Taxonomy" id="743713"/>
    <lineage>
        <taxon>Bacteria</taxon>
        <taxon>Pseudomonadati</taxon>
        <taxon>Pseudomonadota</taxon>
        <taxon>Gammaproteobacteria</taxon>
        <taxon>Pseudomonadales</taxon>
        <taxon>Pseudomonadaceae</taxon>
        <taxon>Pseudomonas</taxon>
    </lineage>
</organism>
<evidence type="ECO:0000313" key="3">
    <source>
        <dbReference type="Proteomes" id="UP000006045"/>
    </source>
</evidence>
<accession>A0A7U9CSQ0</accession>
<dbReference type="PANTHER" id="PTHR36922:SF1">
    <property type="entry name" value="DUF1993 DOMAIN-CONTAINING PROTEIN"/>
    <property type="match status" value="1"/>
</dbReference>
<proteinExistence type="predicted"/>
<feature type="compositionally biased region" description="Basic and acidic residues" evidence="1">
    <location>
        <begin position="7"/>
        <end position="17"/>
    </location>
</feature>